<protein>
    <submittedName>
        <fullName evidence="2">Uncharacterized protein</fullName>
    </submittedName>
</protein>
<evidence type="ECO:0000313" key="3">
    <source>
        <dbReference type="Proteomes" id="UP001058267"/>
    </source>
</evidence>
<evidence type="ECO:0000256" key="1">
    <source>
        <dbReference type="SAM" id="SignalP"/>
    </source>
</evidence>
<dbReference type="EMBL" id="CP102252">
    <property type="protein sequence ID" value="UWN66696.1"/>
    <property type="molecule type" value="Genomic_DNA"/>
</dbReference>
<keyword evidence="1" id="KW-0732">Signal</keyword>
<proteinExistence type="predicted"/>
<gene>
    <name evidence="2" type="ORF">NQ519_07620</name>
</gene>
<sequence>MRTLRTTLLAAMVAFAGYAAAQPVCTFRVKVGIDRESVDSLGGRERVVRLIEDMFLRINRAFNYDGSLRAVYDFRVDWDAFYIYDGVSADEVRKPHPDHDYLVVMDGYKSDPREVGGGWYGDGIQTIYHSRTHDDRFNSPFEKNAIDGIIHEFGHARGVPDIYAMKVDADKNPVNGEAFLGVRCIMNYPYGEEHWSDYAVNMMNLAGDRNIDIDDLVAGVLPDRIRVGVAEADGSPVRGAAVRFYPVRWYAYAVIPEPQAEATTDRRGYCAIPVARVFEPEEEFGVRYCNCLVEAEYDGVKAYGWLPLYLLQNTRFAGERECTLELRLKRNRELFRTITIDE</sequence>
<dbReference type="RefSeq" id="WP_227900983.1">
    <property type="nucleotide sequence ID" value="NZ_CP102252.1"/>
</dbReference>
<feature type="chain" id="PRO_5046211156" evidence="1">
    <location>
        <begin position="22"/>
        <end position="342"/>
    </location>
</feature>
<dbReference type="Proteomes" id="UP001058267">
    <property type="component" value="Chromosome"/>
</dbReference>
<feature type="signal peptide" evidence="1">
    <location>
        <begin position="1"/>
        <end position="21"/>
    </location>
</feature>
<organism evidence="2 3">
    <name type="scientific">Alistipes senegalensis JC50</name>
    <dbReference type="NCBI Taxonomy" id="1033732"/>
    <lineage>
        <taxon>Bacteria</taxon>
        <taxon>Pseudomonadati</taxon>
        <taxon>Bacteroidota</taxon>
        <taxon>Bacteroidia</taxon>
        <taxon>Bacteroidales</taxon>
        <taxon>Rikenellaceae</taxon>
        <taxon>Alistipes</taxon>
    </lineage>
</organism>
<reference evidence="2" key="1">
    <citation type="journal article" date="2022" name="Cell">
        <title>Design, construction, and in vivo augmentation of a complex gut microbiome.</title>
        <authorList>
            <person name="Cheng A.G."/>
            <person name="Ho P.Y."/>
            <person name="Aranda-Diaz A."/>
            <person name="Jain S."/>
            <person name="Yu F.B."/>
            <person name="Meng X."/>
            <person name="Wang M."/>
            <person name="Iakiviak M."/>
            <person name="Nagashima K."/>
            <person name="Zhao A."/>
            <person name="Murugkar P."/>
            <person name="Patil A."/>
            <person name="Atabakhsh K."/>
            <person name="Weakley A."/>
            <person name="Yan J."/>
            <person name="Brumbaugh A.R."/>
            <person name="Higginbottom S."/>
            <person name="Dimas A."/>
            <person name="Shiver A.L."/>
            <person name="Deutschbauer A."/>
            <person name="Neff N."/>
            <person name="Sonnenburg J.L."/>
            <person name="Huang K.C."/>
            <person name="Fischbach M.A."/>
        </authorList>
    </citation>
    <scope>NUCLEOTIDE SEQUENCE</scope>
    <source>
        <strain evidence="2">JC50</strain>
    </source>
</reference>
<keyword evidence="3" id="KW-1185">Reference proteome</keyword>
<evidence type="ECO:0000313" key="2">
    <source>
        <dbReference type="EMBL" id="UWN66696.1"/>
    </source>
</evidence>
<name>A0ABY5VCQ4_9BACT</name>
<accession>A0ABY5VCQ4</accession>